<dbReference type="SUPFAM" id="SSF51735">
    <property type="entry name" value="NAD(P)-binding Rossmann-fold domains"/>
    <property type="match status" value="1"/>
</dbReference>
<name>A0A4R5FTA5_9ACTN</name>
<evidence type="ECO:0008006" key="3">
    <source>
        <dbReference type="Google" id="ProtNLM"/>
    </source>
</evidence>
<evidence type="ECO:0000313" key="2">
    <source>
        <dbReference type="Proteomes" id="UP000295136"/>
    </source>
</evidence>
<gene>
    <name evidence="1" type="ORF">E1295_09985</name>
</gene>
<keyword evidence="2" id="KW-1185">Reference proteome</keyword>
<dbReference type="RefSeq" id="WP_132629886.1">
    <property type="nucleotide sequence ID" value="NZ_SMLD01000018.1"/>
</dbReference>
<organism evidence="1 2">
    <name type="scientific">Nonomuraea mesophila</name>
    <dbReference type="NCBI Taxonomy" id="2530382"/>
    <lineage>
        <taxon>Bacteria</taxon>
        <taxon>Bacillati</taxon>
        <taxon>Actinomycetota</taxon>
        <taxon>Actinomycetes</taxon>
        <taxon>Streptosporangiales</taxon>
        <taxon>Streptosporangiaceae</taxon>
        <taxon>Nonomuraea</taxon>
    </lineage>
</organism>
<accession>A0A4R5FTA5</accession>
<protein>
    <recommendedName>
        <fullName evidence="3">NmrA-like domain-containing protein</fullName>
    </recommendedName>
</protein>
<sequence>MPGQLRSGDVVRGPYASAATSPIHPGDFAAAVIACLDAPSHAGQVYDVTGPVSLTHEEQIKLIGEALGRSLSYEELEPAVARKAISPYAPADVLFEDWGAHLDRPAHVTGTIERFIGRPLSTPAAWAADLASRI</sequence>
<proteinExistence type="predicted"/>
<comment type="caution">
    <text evidence="1">The sequence shown here is derived from an EMBL/GenBank/DDBJ whole genome shotgun (WGS) entry which is preliminary data.</text>
</comment>
<dbReference type="Gene3D" id="3.40.50.720">
    <property type="entry name" value="NAD(P)-binding Rossmann-like Domain"/>
    <property type="match status" value="1"/>
</dbReference>
<dbReference type="InterPro" id="IPR036291">
    <property type="entry name" value="NAD(P)-bd_dom_sf"/>
</dbReference>
<dbReference type="Proteomes" id="UP000295136">
    <property type="component" value="Unassembled WGS sequence"/>
</dbReference>
<dbReference type="AlphaFoldDB" id="A0A4R5FTA5"/>
<dbReference type="EMBL" id="SMLD01000018">
    <property type="protein sequence ID" value="TDE56719.1"/>
    <property type="molecule type" value="Genomic_DNA"/>
</dbReference>
<evidence type="ECO:0000313" key="1">
    <source>
        <dbReference type="EMBL" id="TDE56719.1"/>
    </source>
</evidence>
<reference evidence="1 2" key="1">
    <citation type="submission" date="2019-03" db="EMBL/GenBank/DDBJ databases">
        <title>Draft genome sequences of novel Actinobacteria.</title>
        <authorList>
            <person name="Sahin N."/>
            <person name="Ay H."/>
            <person name="Saygin H."/>
        </authorList>
    </citation>
    <scope>NUCLEOTIDE SEQUENCE [LARGE SCALE GENOMIC DNA]</scope>
    <source>
        <strain evidence="1 2">6K102</strain>
    </source>
</reference>